<reference evidence="2" key="1">
    <citation type="submission" date="2006-07" db="EMBL/GenBank/DDBJ databases">
        <title>Complete sequence of Thiomicrospira crunogena XCL-2.</title>
        <authorList>
            <consortium name="US DOE Joint Genome Institute"/>
            <person name="Copeland A."/>
            <person name="Lucas S."/>
            <person name="Lapidus A."/>
            <person name="Barry K."/>
            <person name="Detter J.C."/>
            <person name="Glavina del Rio T."/>
            <person name="Hammon N."/>
            <person name="Israni S."/>
            <person name="Dalin E."/>
            <person name="Tice H."/>
            <person name="Pitluck S."/>
            <person name="Chain P."/>
            <person name="Malfatti S."/>
            <person name="Shin M."/>
            <person name="Vergez L."/>
            <person name="Schmutz J."/>
            <person name="Larimer F."/>
            <person name="Land M."/>
            <person name="Hauser L."/>
            <person name="Kyrpides N."/>
            <person name="Lykidis A."/>
            <person name="Scott K.M."/>
            <person name="Sievert S."/>
            <person name="Kerfeld C."/>
            <person name="Freyermuth S."/>
            <person name="Dobrinski K."/>
            <person name="Boller A."/>
            <person name="Fitzpatrick K."/>
            <person name="Thoma P."/>
            <person name="Moore J."/>
            <person name="Richardson P."/>
        </authorList>
    </citation>
    <scope>NUCLEOTIDE SEQUENCE</scope>
    <source>
        <strain evidence="2">XCL-2</strain>
    </source>
</reference>
<gene>
    <name evidence="2" type="ordered locus">Tcr_0141</name>
</gene>
<dbReference type="EMBL" id="CP000109">
    <property type="protein sequence ID" value="ABB40737.1"/>
    <property type="molecule type" value="Genomic_DNA"/>
</dbReference>
<protein>
    <recommendedName>
        <fullName evidence="3">DUF5640 domain-containing protein</fullName>
    </recommendedName>
</protein>
<dbReference type="STRING" id="317025.Tcr_0141"/>
<organism evidence="2">
    <name type="scientific">Hydrogenovibrio crunogenus (strain DSM 25203 / XCL-2)</name>
    <name type="common">Thiomicrospira crunogena</name>
    <dbReference type="NCBI Taxonomy" id="317025"/>
    <lineage>
        <taxon>Bacteria</taxon>
        <taxon>Pseudomonadati</taxon>
        <taxon>Pseudomonadota</taxon>
        <taxon>Gammaproteobacteria</taxon>
        <taxon>Thiotrichales</taxon>
        <taxon>Piscirickettsiaceae</taxon>
        <taxon>Hydrogenovibrio</taxon>
    </lineage>
</organism>
<dbReference type="eggNOG" id="ENOG502ZEZ6">
    <property type="taxonomic scope" value="Bacteria"/>
</dbReference>
<accession>Q31JD6</accession>
<sequence>MKPLYTLILSLFLLGIAACSNTSDPGPLAGKWQLTGQVDMTISFRPGETEANGVIEKVHYKIEGKDVLVTYLEGMAKGMTMRYTLIDDQTAITNLGTLKKRPPNENSAPLSD</sequence>
<feature type="signal peptide" evidence="1">
    <location>
        <begin position="1"/>
        <end position="22"/>
    </location>
</feature>
<feature type="chain" id="PRO_5004220377" description="DUF5640 domain-containing protein" evidence="1">
    <location>
        <begin position="23"/>
        <end position="112"/>
    </location>
</feature>
<name>Q31JD6_HYDCU</name>
<dbReference type="PROSITE" id="PS51257">
    <property type="entry name" value="PROKAR_LIPOPROTEIN"/>
    <property type="match status" value="1"/>
</dbReference>
<dbReference type="HOGENOM" id="CLU_2144707_0_0_6"/>
<evidence type="ECO:0008006" key="3">
    <source>
        <dbReference type="Google" id="ProtNLM"/>
    </source>
</evidence>
<proteinExistence type="predicted"/>
<dbReference type="KEGG" id="tcx:Tcr_0141"/>
<evidence type="ECO:0000313" key="2">
    <source>
        <dbReference type="EMBL" id="ABB40737.1"/>
    </source>
</evidence>
<keyword evidence="1" id="KW-0732">Signal</keyword>
<dbReference type="AlphaFoldDB" id="Q31JD6"/>
<evidence type="ECO:0000256" key="1">
    <source>
        <dbReference type="SAM" id="SignalP"/>
    </source>
</evidence>